<keyword evidence="2" id="KW-1185">Reference proteome</keyword>
<organism evidence="1 2">
    <name type="scientific">Psychromarinibacter sediminicola</name>
    <dbReference type="NCBI Taxonomy" id="3033385"/>
    <lineage>
        <taxon>Bacteria</taxon>
        <taxon>Pseudomonadati</taxon>
        <taxon>Pseudomonadota</taxon>
        <taxon>Alphaproteobacteria</taxon>
        <taxon>Rhodobacterales</taxon>
        <taxon>Paracoccaceae</taxon>
        <taxon>Psychromarinibacter</taxon>
    </lineage>
</organism>
<sequence length="103" mass="10962">MLLFLKLAGVLAALYLAAALTMALLQDRLLFPRWAVGPSLALPATAEQLTLTVEDGAELVGVHLPAKPRPPRGASLLLAFGGNAWHAAELAQHLHWRCHVGSP</sequence>
<name>A0AAE3NMR3_9RHOB</name>
<protein>
    <recommendedName>
        <fullName evidence="3">Alpha/beta hydrolase</fullName>
    </recommendedName>
</protein>
<gene>
    <name evidence="1" type="ORF">P1J78_05500</name>
</gene>
<dbReference type="RefSeq" id="WP_275566319.1">
    <property type="nucleotide sequence ID" value="NZ_JARGYC010000009.1"/>
</dbReference>
<dbReference type="AlphaFoldDB" id="A0AAE3NMR3"/>
<dbReference type="EMBL" id="JARGYC010000009">
    <property type="protein sequence ID" value="MDF0600178.1"/>
    <property type="molecule type" value="Genomic_DNA"/>
</dbReference>
<proteinExistence type="predicted"/>
<evidence type="ECO:0000313" key="2">
    <source>
        <dbReference type="Proteomes" id="UP001220964"/>
    </source>
</evidence>
<comment type="caution">
    <text evidence="1">The sequence shown here is derived from an EMBL/GenBank/DDBJ whole genome shotgun (WGS) entry which is preliminary data.</text>
</comment>
<dbReference type="Proteomes" id="UP001220964">
    <property type="component" value="Unassembled WGS sequence"/>
</dbReference>
<reference evidence="1" key="1">
    <citation type="submission" date="2023-03" db="EMBL/GenBank/DDBJ databases">
        <title>Multiphase analysis and comparison of six strains from genera Psychromarinibacter, Lutimaribacter, and Maritimibacter, including a novel species: Psychromarinibacter sediminicola sp. nov.</title>
        <authorList>
            <person name="Wang Y.-H."/>
            <person name="Ye M.-Q."/>
            <person name="Du Z.-J."/>
        </authorList>
    </citation>
    <scope>NUCLEOTIDE SEQUENCE</scope>
    <source>
        <strain evidence="1">C21-152</strain>
    </source>
</reference>
<evidence type="ECO:0000313" key="1">
    <source>
        <dbReference type="EMBL" id="MDF0600178.1"/>
    </source>
</evidence>
<accession>A0AAE3NMR3</accession>
<evidence type="ECO:0008006" key="3">
    <source>
        <dbReference type="Google" id="ProtNLM"/>
    </source>
</evidence>